<protein>
    <recommendedName>
        <fullName evidence="5">Lipoprotein</fullName>
    </recommendedName>
</protein>
<feature type="region of interest" description="Disordered" evidence="1">
    <location>
        <begin position="156"/>
        <end position="175"/>
    </location>
</feature>
<dbReference type="EMBL" id="BSOB01000003">
    <property type="protein sequence ID" value="GLQ91175.1"/>
    <property type="molecule type" value="Genomic_DNA"/>
</dbReference>
<dbReference type="Proteomes" id="UP001156670">
    <property type="component" value="Unassembled WGS sequence"/>
</dbReference>
<proteinExistence type="predicted"/>
<dbReference type="PROSITE" id="PS51257">
    <property type="entry name" value="PROKAR_LIPOPROTEIN"/>
    <property type="match status" value="1"/>
</dbReference>
<gene>
    <name evidence="3" type="ORF">GCM10007901_01250</name>
</gene>
<feature type="signal peptide" evidence="2">
    <location>
        <begin position="1"/>
        <end position="25"/>
    </location>
</feature>
<evidence type="ECO:0000256" key="2">
    <source>
        <dbReference type="SAM" id="SignalP"/>
    </source>
</evidence>
<evidence type="ECO:0008006" key="5">
    <source>
        <dbReference type="Google" id="ProtNLM"/>
    </source>
</evidence>
<evidence type="ECO:0000313" key="3">
    <source>
        <dbReference type="EMBL" id="GLQ91175.1"/>
    </source>
</evidence>
<evidence type="ECO:0000256" key="1">
    <source>
        <dbReference type="SAM" id="MobiDB-lite"/>
    </source>
</evidence>
<accession>A0ABQ5XHK9</accession>
<keyword evidence="2" id="KW-0732">Signal</keyword>
<comment type="caution">
    <text evidence="3">The sequence shown here is derived from an EMBL/GenBank/DDBJ whole genome shotgun (WGS) entry which is preliminary data.</text>
</comment>
<feature type="chain" id="PRO_5045474135" description="Lipoprotein" evidence="2">
    <location>
        <begin position="26"/>
        <end position="175"/>
    </location>
</feature>
<organism evidence="3 4">
    <name type="scientific">Dyella acidisoli</name>
    <dbReference type="NCBI Taxonomy" id="1867834"/>
    <lineage>
        <taxon>Bacteria</taxon>
        <taxon>Pseudomonadati</taxon>
        <taxon>Pseudomonadota</taxon>
        <taxon>Gammaproteobacteria</taxon>
        <taxon>Lysobacterales</taxon>
        <taxon>Rhodanobacteraceae</taxon>
        <taxon>Dyella</taxon>
    </lineage>
</organism>
<reference evidence="4" key="1">
    <citation type="journal article" date="2019" name="Int. J. Syst. Evol. Microbiol.">
        <title>The Global Catalogue of Microorganisms (GCM) 10K type strain sequencing project: providing services to taxonomists for standard genome sequencing and annotation.</title>
        <authorList>
            <consortium name="The Broad Institute Genomics Platform"/>
            <consortium name="The Broad Institute Genome Sequencing Center for Infectious Disease"/>
            <person name="Wu L."/>
            <person name="Ma J."/>
        </authorList>
    </citation>
    <scope>NUCLEOTIDE SEQUENCE [LARGE SCALE GENOMIC DNA]</scope>
    <source>
        <strain evidence="4">NBRC 111980</strain>
    </source>
</reference>
<dbReference type="RefSeq" id="WP_284318954.1">
    <property type="nucleotide sequence ID" value="NZ_BSOB01000003.1"/>
</dbReference>
<name>A0ABQ5XHK9_9GAMM</name>
<sequence>MKAFGKRIMLAAMVGTTTLSLIGCANTVTIHYNQSATCSLFDSNPTGSPHTTTQSSNGLFVIYKVTSVVNTSSGAQDFNFNPSKVYNGNQNFANNQSFDYLLQLAQPKTVAKGTTANDLGKLIIDTTADPNNDRKADFPLRYNSGQGESVLLVRDNPNTPPPFLDPCSPSNINSL</sequence>
<keyword evidence="4" id="KW-1185">Reference proteome</keyword>
<evidence type="ECO:0000313" key="4">
    <source>
        <dbReference type="Proteomes" id="UP001156670"/>
    </source>
</evidence>